<organism evidence="5">
    <name type="scientific">Dunaliella tertiolecta</name>
    <name type="common">Green alga</name>
    <dbReference type="NCBI Taxonomy" id="3047"/>
    <lineage>
        <taxon>Eukaryota</taxon>
        <taxon>Viridiplantae</taxon>
        <taxon>Chlorophyta</taxon>
        <taxon>core chlorophytes</taxon>
        <taxon>Chlorophyceae</taxon>
        <taxon>CS clade</taxon>
        <taxon>Chlamydomonadales</taxon>
        <taxon>Dunaliellaceae</taxon>
        <taxon>Dunaliella</taxon>
    </lineage>
</organism>
<evidence type="ECO:0000313" key="5">
    <source>
        <dbReference type="EMBL" id="CAE0507631.1"/>
    </source>
</evidence>
<evidence type="ECO:0000256" key="1">
    <source>
        <dbReference type="ARBA" id="ARBA00004430"/>
    </source>
</evidence>
<name>A0A7S3RB61_DUNTE</name>
<feature type="region of interest" description="Disordered" evidence="4">
    <location>
        <begin position="1"/>
        <end position="79"/>
    </location>
</feature>
<gene>
    <name evidence="5" type="ORF">DTER00134_LOCUS22708</name>
</gene>
<protein>
    <submittedName>
        <fullName evidence="5">Uncharacterized protein</fullName>
    </submittedName>
</protein>
<dbReference type="SMART" id="SM00368">
    <property type="entry name" value="LRR_RI"/>
    <property type="match status" value="2"/>
</dbReference>
<keyword evidence="2" id="KW-0963">Cytoplasm</keyword>
<dbReference type="EMBL" id="HBIP01037653">
    <property type="protein sequence ID" value="CAE0507631.1"/>
    <property type="molecule type" value="Transcribed_RNA"/>
</dbReference>
<dbReference type="InterPro" id="IPR032675">
    <property type="entry name" value="LRR_dom_sf"/>
</dbReference>
<dbReference type="Gene3D" id="3.80.10.10">
    <property type="entry name" value="Ribonuclease Inhibitor"/>
    <property type="match status" value="1"/>
</dbReference>
<evidence type="ECO:0000256" key="4">
    <source>
        <dbReference type="SAM" id="MobiDB-lite"/>
    </source>
</evidence>
<dbReference type="PANTHER" id="PTHR24107">
    <property type="entry name" value="YNEIN REGULATORY COMPLEX SUBUNIT 5"/>
    <property type="match status" value="1"/>
</dbReference>
<comment type="subcellular location">
    <subcellularLocation>
        <location evidence="1">Cytoplasm</location>
        <location evidence="1">Cytoskeleton</location>
        <location evidence="1">Cilium axoneme</location>
    </subcellularLocation>
</comment>
<dbReference type="InterPro" id="IPR001611">
    <property type="entry name" value="Leu-rich_rpt"/>
</dbReference>
<dbReference type="GO" id="GO:0005930">
    <property type="term" value="C:axoneme"/>
    <property type="evidence" value="ECO:0007669"/>
    <property type="project" value="UniProtKB-SubCell"/>
</dbReference>
<dbReference type="Pfam" id="PF13516">
    <property type="entry name" value="LRR_6"/>
    <property type="match status" value="2"/>
</dbReference>
<evidence type="ECO:0000256" key="2">
    <source>
        <dbReference type="ARBA" id="ARBA00022490"/>
    </source>
</evidence>
<proteinExistence type="predicted"/>
<evidence type="ECO:0000256" key="3">
    <source>
        <dbReference type="ARBA" id="ARBA00023212"/>
    </source>
</evidence>
<accession>A0A7S3RB61</accession>
<feature type="compositionally biased region" description="Basic residues" evidence="4">
    <location>
        <begin position="48"/>
        <end position="61"/>
    </location>
</feature>
<dbReference type="InterPro" id="IPR052410">
    <property type="entry name" value="DRC5"/>
</dbReference>
<dbReference type="AlphaFoldDB" id="A0A7S3RB61"/>
<keyword evidence="3" id="KW-0206">Cytoskeleton</keyword>
<dbReference type="SUPFAM" id="SSF52047">
    <property type="entry name" value="RNI-like"/>
    <property type="match status" value="1"/>
</dbReference>
<sequence length="537" mass="57156">MGTSDQESLTQPPKPLKEEEAAESNSDSGDEEGNVTEGGSTTDSSSSSKKKKKKKKNKKKKEGGEAEQHQQQPGLSKQERAALEKKFQEALSTIKDSDDLWLNLSGSLIQDGKVEKLLERLKDNKMITSIDLSGNQISDAGAQAIGSVLEAQGAVPELISLDLRDNNFSPAGLERLALLGRHRSQLDIKTGSLSDPVLPPAEGKELKEVTKGPMFRKFFQGPGEEEDTTASQDAQADLPDISPAELWSRVTQLLKGGQGSIPELALSLQELAAILQHEFSIHSSNKEVERLLKSDSHAKACLSHLADLQSAMDLSPPDVTVQYSPNPQPAVGSHRVWASAVVALLLTRGYRGIDQSVSKTQLATQVLHLALQRPLCNALHTKALHVLHACVNSTEDALLAPMLQEGPQDGASPALPNLLEVLVDLGGAAADVECGQRSSLLGFVIGASRILQGMCNEPAGSAIKNQAVKRALAANPRWAAYVKPKSGAFHKLCSEQDAELGGPRPSAPALAADYGDLGGGLMSSQDILALIESMNMG</sequence>
<feature type="compositionally biased region" description="Polar residues" evidence="4">
    <location>
        <begin position="1"/>
        <end position="11"/>
    </location>
</feature>
<reference evidence="5" key="1">
    <citation type="submission" date="2021-01" db="EMBL/GenBank/DDBJ databases">
        <authorList>
            <person name="Corre E."/>
            <person name="Pelletier E."/>
            <person name="Niang G."/>
            <person name="Scheremetjew M."/>
            <person name="Finn R."/>
            <person name="Kale V."/>
            <person name="Holt S."/>
            <person name="Cochrane G."/>
            <person name="Meng A."/>
            <person name="Brown T."/>
            <person name="Cohen L."/>
        </authorList>
    </citation>
    <scope>NUCLEOTIDE SEQUENCE</scope>
    <source>
        <strain evidence="5">CCMP1320</strain>
    </source>
</reference>
<dbReference type="PANTHER" id="PTHR24107:SF2">
    <property type="entry name" value="NLR FAMILY CARD DOMAIN CONTAINING 3"/>
    <property type="match status" value="1"/>
</dbReference>